<dbReference type="Proteomes" id="UP001374584">
    <property type="component" value="Unassembled WGS sequence"/>
</dbReference>
<accession>A0AAN9RNU6</accession>
<keyword evidence="1" id="KW-0812">Transmembrane</keyword>
<feature type="transmembrane region" description="Helical" evidence="1">
    <location>
        <begin position="42"/>
        <end position="65"/>
    </location>
</feature>
<keyword evidence="3" id="KW-1185">Reference proteome</keyword>
<organism evidence="2 3">
    <name type="scientific">Phaseolus coccineus</name>
    <name type="common">Scarlet runner bean</name>
    <name type="synonym">Phaseolus multiflorus</name>
    <dbReference type="NCBI Taxonomy" id="3886"/>
    <lineage>
        <taxon>Eukaryota</taxon>
        <taxon>Viridiplantae</taxon>
        <taxon>Streptophyta</taxon>
        <taxon>Embryophyta</taxon>
        <taxon>Tracheophyta</taxon>
        <taxon>Spermatophyta</taxon>
        <taxon>Magnoliopsida</taxon>
        <taxon>eudicotyledons</taxon>
        <taxon>Gunneridae</taxon>
        <taxon>Pentapetalae</taxon>
        <taxon>rosids</taxon>
        <taxon>fabids</taxon>
        <taxon>Fabales</taxon>
        <taxon>Fabaceae</taxon>
        <taxon>Papilionoideae</taxon>
        <taxon>50 kb inversion clade</taxon>
        <taxon>NPAAA clade</taxon>
        <taxon>indigoferoid/millettioid clade</taxon>
        <taxon>Phaseoleae</taxon>
        <taxon>Phaseolus</taxon>
    </lineage>
</organism>
<protein>
    <submittedName>
        <fullName evidence="2">Uncharacterized protein</fullName>
    </submittedName>
</protein>
<proteinExistence type="predicted"/>
<evidence type="ECO:0000313" key="3">
    <source>
        <dbReference type="Proteomes" id="UP001374584"/>
    </source>
</evidence>
<gene>
    <name evidence="2" type="ORF">VNO80_04582</name>
</gene>
<evidence type="ECO:0000256" key="1">
    <source>
        <dbReference type="SAM" id="Phobius"/>
    </source>
</evidence>
<evidence type="ECO:0000313" key="2">
    <source>
        <dbReference type="EMBL" id="KAK7379129.1"/>
    </source>
</evidence>
<sequence>MKDEILKFMQNMPSSFSAGQEQYFLQLIHSASGLYLFPFSPFSYSFSSLLFHFLPTIFFNFFIILDRFCILDVGN</sequence>
<reference evidence="2 3" key="1">
    <citation type="submission" date="2024-01" db="EMBL/GenBank/DDBJ databases">
        <title>The genomes of 5 underutilized Papilionoideae crops provide insights into root nodulation and disease resistanc.</title>
        <authorList>
            <person name="Jiang F."/>
        </authorList>
    </citation>
    <scope>NUCLEOTIDE SEQUENCE [LARGE SCALE GENOMIC DNA]</scope>
    <source>
        <strain evidence="2">JINMINGXINNONG_FW02</strain>
        <tissue evidence="2">Leaves</tissue>
    </source>
</reference>
<dbReference type="AlphaFoldDB" id="A0AAN9RNU6"/>
<name>A0AAN9RNU6_PHACN</name>
<keyword evidence="1" id="KW-1133">Transmembrane helix</keyword>
<keyword evidence="1" id="KW-0472">Membrane</keyword>
<comment type="caution">
    <text evidence="2">The sequence shown here is derived from an EMBL/GenBank/DDBJ whole genome shotgun (WGS) entry which is preliminary data.</text>
</comment>
<dbReference type="EMBL" id="JAYMYR010000002">
    <property type="protein sequence ID" value="KAK7379129.1"/>
    <property type="molecule type" value="Genomic_DNA"/>
</dbReference>